<keyword evidence="2" id="KW-1185">Reference proteome</keyword>
<reference evidence="1" key="2">
    <citation type="submission" date="2018-05" db="EMBL/GenBank/DDBJ databases">
        <title>OgluRS3 (Oryza glumaepatula Reference Sequence Version 3).</title>
        <authorList>
            <person name="Zhang J."/>
            <person name="Kudrna D."/>
            <person name="Lee S."/>
            <person name="Talag J."/>
            <person name="Welchert J."/>
            <person name="Wing R.A."/>
        </authorList>
    </citation>
    <scope>NUCLEOTIDE SEQUENCE [LARGE SCALE GENOMIC DNA]</scope>
</reference>
<proteinExistence type="predicted"/>
<dbReference type="HOGENOM" id="CLU_2267980_0_0_1"/>
<sequence>MAMRMGVLRRQPVTGFDLDASLLVVGPCSHKMATLGRLVRGRGDPFFSLTLSLSNLIACVDGFGARRISSSCLMVGRWRGAGVVAAYQRQPQHRRVERLRAKT</sequence>
<name>A0A0E0A7R7_9ORYZ</name>
<dbReference type="AlphaFoldDB" id="A0A0E0A7R7"/>
<dbReference type="Gramene" id="OGLUM06G10510.1">
    <property type="protein sequence ID" value="OGLUM06G10510.1"/>
    <property type="gene ID" value="OGLUM06G10510"/>
</dbReference>
<evidence type="ECO:0000313" key="1">
    <source>
        <dbReference type="EnsemblPlants" id="OGLUM06G10510.1"/>
    </source>
</evidence>
<protein>
    <submittedName>
        <fullName evidence="1">Uncharacterized protein</fullName>
    </submittedName>
</protein>
<dbReference type="Proteomes" id="UP000026961">
    <property type="component" value="Chromosome 6"/>
</dbReference>
<evidence type="ECO:0000313" key="2">
    <source>
        <dbReference type="Proteomes" id="UP000026961"/>
    </source>
</evidence>
<dbReference type="EnsemblPlants" id="OGLUM06G10510.1">
    <property type="protein sequence ID" value="OGLUM06G10510.1"/>
    <property type="gene ID" value="OGLUM06G10510"/>
</dbReference>
<accession>A0A0E0A7R7</accession>
<reference evidence="1" key="1">
    <citation type="submission" date="2015-04" db="UniProtKB">
        <authorList>
            <consortium name="EnsemblPlants"/>
        </authorList>
    </citation>
    <scope>IDENTIFICATION</scope>
</reference>
<organism evidence="1">
    <name type="scientific">Oryza glumipatula</name>
    <dbReference type="NCBI Taxonomy" id="40148"/>
    <lineage>
        <taxon>Eukaryota</taxon>
        <taxon>Viridiplantae</taxon>
        <taxon>Streptophyta</taxon>
        <taxon>Embryophyta</taxon>
        <taxon>Tracheophyta</taxon>
        <taxon>Spermatophyta</taxon>
        <taxon>Magnoliopsida</taxon>
        <taxon>Liliopsida</taxon>
        <taxon>Poales</taxon>
        <taxon>Poaceae</taxon>
        <taxon>BOP clade</taxon>
        <taxon>Oryzoideae</taxon>
        <taxon>Oryzeae</taxon>
        <taxon>Oryzinae</taxon>
        <taxon>Oryza</taxon>
    </lineage>
</organism>